<evidence type="ECO:0000313" key="2">
    <source>
        <dbReference type="Proteomes" id="UP000077755"/>
    </source>
</evidence>
<dbReference type="InterPro" id="IPR012340">
    <property type="entry name" value="NA-bd_OB-fold"/>
</dbReference>
<dbReference type="SUPFAM" id="SSF50249">
    <property type="entry name" value="Nucleic acid-binding proteins"/>
    <property type="match status" value="1"/>
</dbReference>
<dbReference type="Proteomes" id="UP000077755">
    <property type="component" value="Chromosome 8"/>
</dbReference>
<keyword evidence="2" id="KW-1185">Reference proteome</keyword>
<protein>
    <recommendedName>
        <fullName evidence="3">DUF223 domain-containing protein</fullName>
    </recommendedName>
</protein>
<evidence type="ECO:0000313" key="1">
    <source>
        <dbReference type="EMBL" id="WOH11798.1"/>
    </source>
</evidence>
<dbReference type="Gene3D" id="2.40.50.140">
    <property type="entry name" value="Nucleic acid-binding proteins"/>
    <property type="match status" value="1"/>
</dbReference>
<accession>A0AAF1BBH5</accession>
<organism evidence="1 2">
    <name type="scientific">Daucus carota subsp. sativus</name>
    <name type="common">Carrot</name>
    <dbReference type="NCBI Taxonomy" id="79200"/>
    <lineage>
        <taxon>Eukaryota</taxon>
        <taxon>Viridiplantae</taxon>
        <taxon>Streptophyta</taxon>
        <taxon>Embryophyta</taxon>
        <taxon>Tracheophyta</taxon>
        <taxon>Spermatophyta</taxon>
        <taxon>Magnoliopsida</taxon>
        <taxon>eudicotyledons</taxon>
        <taxon>Gunneridae</taxon>
        <taxon>Pentapetalae</taxon>
        <taxon>asterids</taxon>
        <taxon>campanulids</taxon>
        <taxon>Apiales</taxon>
        <taxon>Apiaceae</taxon>
        <taxon>Apioideae</taxon>
        <taxon>Scandiceae</taxon>
        <taxon>Daucinae</taxon>
        <taxon>Daucus</taxon>
        <taxon>Daucus sect. Daucus</taxon>
    </lineage>
</organism>
<evidence type="ECO:0008006" key="3">
    <source>
        <dbReference type="Google" id="ProtNLM"/>
    </source>
</evidence>
<reference evidence="1" key="1">
    <citation type="journal article" date="2016" name="Nat. Genet.">
        <title>A high-quality carrot genome assembly provides new insights into carotenoid accumulation and asterid genome evolution.</title>
        <authorList>
            <person name="Iorizzo M."/>
            <person name="Ellison S."/>
            <person name="Senalik D."/>
            <person name="Zeng P."/>
            <person name="Satapoomin P."/>
            <person name="Huang J."/>
            <person name="Bowman M."/>
            <person name="Iovene M."/>
            <person name="Sanseverino W."/>
            <person name="Cavagnaro P."/>
            <person name="Yildiz M."/>
            <person name="Macko-Podgorni A."/>
            <person name="Moranska E."/>
            <person name="Grzebelus E."/>
            <person name="Grzebelus D."/>
            <person name="Ashrafi H."/>
            <person name="Zheng Z."/>
            <person name="Cheng S."/>
            <person name="Spooner D."/>
            <person name="Van Deynze A."/>
            <person name="Simon P."/>
        </authorList>
    </citation>
    <scope>NUCLEOTIDE SEQUENCE</scope>
    <source>
        <tissue evidence="1">Leaf</tissue>
    </source>
</reference>
<sequence>MYDHIQNLDKSRTNWRIKVRCTRFWQTVSNDNNAVKGYNFILLDDDYSILTEYNPCINSNTQSN</sequence>
<proteinExistence type="predicted"/>
<name>A0AAF1BBH5_DAUCS</name>
<dbReference type="EMBL" id="CP093350">
    <property type="protein sequence ID" value="WOH11798.1"/>
    <property type="molecule type" value="Genomic_DNA"/>
</dbReference>
<reference evidence="1" key="2">
    <citation type="submission" date="2022-03" db="EMBL/GenBank/DDBJ databases">
        <title>Draft title - Genomic analysis of global carrot germplasm unveils the trajectory of domestication and the origin of high carotenoid orange carrot.</title>
        <authorList>
            <person name="Iorizzo M."/>
            <person name="Ellison S."/>
            <person name="Senalik D."/>
            <person name="Macko-Podgorni A."/>
            <person name="Grzebelus D."/>
            <person name="Bostan H."/>
            <person name="Rolling W."/>
            <person name="Curaba J."/>
            <person name="Simon P."/>
        </authorList>
    </citation>
    <scope>NUCLEOTIDE SEQUENCE</scope>
    <source>
        <tissue evidence="1">Leaf</tissue>
    </source>
</reference>
<gene>
    <name evidence="1" type="ORF">DCAR_0831290</name>
</gene>
<dbReference type="AlphaFoldDB" id="A0AAF1BBH5"/>